<evidence type="ECO:0000256" key="10">
    <source>
        <dbReference type="RuleBase" id="RU000688"/>
    </source>
</evidence>
<dbReference type="PRINTS" id="PR01655">
    <property type="entry name" value="UDPGLUCOSER"/>
</dbReference>
<keyword evidence="7 10" id="KW-0675">Receptor</keyword>
<dbReference type="Pfam" id="PF00001">
    <property type="entry name" value="7tm_1"/>
    <property type="match status" value="1"/>
</dbReference>
<dbReference type="Gene3D" id="1.20.1070.10">
    <property type="entry name" value="Rhodopsin 7-helix transmembrane proteins"/>
    <property type="match status" value="1"/>
</dbReference>
<dbReference type="PRINTS" id="PR00237">
    <property type="entry name" value="GPCRRHODOPSN"/>
</dbReference>
<reference evidence="14" key="1">
    <citation type="journal article" date="2006" name="Science">
        <title>Ancient noncoding elements conserved in the human genome.</title>
        <authorList>
            <person name="Venkatesh B."/>
            <person name="Kirkness E.F."/>
            <person name="Loh Y.H."/>
            <person name="Halpern A.L."/>
            <person name="Lee A.P."/>
            <person name="Johnson J."/>
            <person name="Dandona N."/>
            <person name="Viswanathan L.D."/>
            <person name="Tay A."/>
            <person name="Venter J.C."/>
            <person name="Strausberg R.L."/>
            <person name="Brenner S."/>
        </authorList>
    </citation>
    <scope>NUCLEOTIDE SEQUENCE [LARGE SCALE GENOMIC DNA]</scope>
</reference>
<evidence type="ECO:0000256" key="4">
    <source>
        <dbReference type="ARBA" id="ARBA00022989"/>
    </source>
</evidence>
<evidence type="ECO:0000256" key="9">
    <source>
        <dbReference type="ARBA" id="ARBA00023224"/>
    </source>
</evidence>
<accession>A0A4W3I3I5</accession>
<keyword evidence="3 10" id="KW-0812">Transmembrane</keyword>
<evidence type="ECO:0000256" key="1">
    <source>
        <dbReference type="ARBA" id="ARBA00004651"/>
    </source>
</evidence>
<dbReference type="FunFam" id="1.20.1070.10:FF:000049">
    <property type="entry name" value="G-protein coupled receptor 87"/>
    <property type="match status" value="1"/>
</dbReference>
<feature type="transmembrane region" description="Helical" evidence="11">
    <location>
        <begin position="28"/>
        <end position="51"/>
    </location>
</feature>
<evidence type="ECO:0000259" key="12">
    <source>
        <dbReference type="PROSITE" id="PS50262"/>
    </source>
</evidence>
<dbReference type="InterPro" id="IPR017452">
    <property type="entry name" value="GPCR_Rhodpsn_7TM"/>
</dbReference>
<dbReference type="OMA" id="VVYINTC"/>
<reference evidence="14" key="3">
    <citation type="journal article" date="2014" name="Nature">
        <title>Elephant shark genome provides unique insights into gnathostome evolution.</title>
        <authorList>
            <consortium name="International Elephant Shark Genome Sequencing Consortium"/>
            <person name="Venkatesh B."/>
            <person name="Lee A.P."/>
            <person name="Ravi V."/>
            <person name="Maurya A.K."/>
            <person name="Lian M.M."/>
            <person name="Swann J.B."/>
            <person name="Ohta Y."/>
            <person name="Flajnik M.F."/>
            <person name="Sutoh Y."/>
            <person name="Kasahara M."/>
            <person name="Hoon S."/>
            <person name="Gangu V."/>
            <person name="Roy S.W."/>
            <person name="Irimia M."/>
            <person name="Korzh V."/>
            <person name="Kondrychyn I."/>
            <person name="Lim Z.W."/>
            <person name="Tay B.H."/>
            <person name="Tohari S."/>
            <person name="Kong K.W."/>
            <person name="Ho S."/>
            <person name="Lorente-Galdos B."/>
            <person name="Quilez J."/>
            <person name="Marques-Bonet T."/>
            <person name="Raney B.J."/>
            <person name="Ingham P.W."/>
            <person name="Tay A."/>
            <person name="Hillier L.W."/>
            <person name="Minx P."/>
            <person name="Boehm T."/>
            <person name="Wilson R.K."/>
            <person name="Brenner S."/>
            <person name="Warren W.C."/>
        </authorList>
    </citation>
    <scope>NUCLEOTIDE SEQUENCE [LARGE SCALE GENOMIC DNA]</scope>
</reference>
<feature type="transmembrane region" description="Helical" evidence="11">
    <location>
        <begin position="145"/>
        <end position="163"/>
    </location>
</feature>
<protein>
    <submittedName>
        <fullName evidence="13">G protein-coupled receptor 87</fullName>
    </submittedName>
</protein>
<feature type="transmembrane region" description="Helical" evidence="11">
    <location>
        <begin position="234"/>
        <end position="254"/>
    </location>
</feature>
<reference evidence="14" key="2">
    <citation type="journal article" date="2007" name="PLoS Biol.">
        <title>Survey sequencing and comparative analysis of the elephant shark (Callorhinchus milii) genome.</title>
        <authorList>
            <person name="Venkatesh B."/>
            <person name="Kirkness E.F."/>
            <person name="Loh Y.H."/>
            <person name="Halpern A.L."/>
            <person name="Lee A.P."/>
            <person name="Johnson J."/>
            <person name="Dandona N."/>
            <person name="Viswanathan L.D."/>
            <person name="Tay A."/>
            <person name="Venter J.C."/>
            <person name="Strausberg R.L."/>
            <person name="Brenner S."/>
        </authorList>
    </citation>
    <scope>NUCLEOTIDE SEQUENCE [LARGE SCALE GENOMIC DNA]</scope>
</reference>
<evidence type="ECO:0000256" key="8">
    <source>
        <dbReference type="ARBA" id="ARBA00023180"/>
    </source>
</evidence>
<reference evidence="13" key="4">
    <citation type="submission" date="2025-08" db="UniProtKB">
        <authorList>
            <consortium name="Ensembl"/>
        </authorList>
    </citation>
    <scope>IDENTIFICATION</scope>
</reference>
<sequence>DRSTTQLEEMNESTSNCTLVDSNLKQKVFPILYCIAFIVSITLNSLAAWIFFNIKTKRSFTLFLKNLVLADLLMTLTFPFKILSDSELSPWQLTFFVCRYSSVVFYMSMYTSIIFLSLISLDRYLKIVKPFDNSKLHRVSYARKFAAGVWLIMVALVMPNIILTNQEATEKNAVNCTSLKSNLGQMWHVAVSYISITISIASLLILIFCYVSISKEIYNSNKRFKCSTENTRKPQQNILSVVAVFFICFVPYHLCRIPFTASQINLISSCTIKNILWQGKEATLFLSACNGCLDPIIYFYMCNSFNQLLSPNTCYAWAGKWN</sequence>
<evidence type="ECO:0000256" key="7">
    <source>
        <dbReference type="ARBA" id="ARBA00023170"/>
    </source>
</evidence>
<dbReference type="CDD" id="cd15969">
    <property type="entry name" value="7tmA_GPR87"/>
    <property type="match status" value="1"/>
</dbReference>
<evidence type="ECO:0000313" key="13">
    <source>
        <dbReference type="Ensembl" id="ENSCMIP00000024469.1"/>
    </source>
</evidence>
<dbReference type="PROSITE" id="PS00237">
    <property type="entry name" value="G_PROTEIN_RECEP_F1_1"/>
    <property type="match status" value="1"/>
</dbReference>
<reference evidence="13" key="5">
    <citation type="submission" date="2025-09" db="UniProtKB">
        <authorList>
            <consortium name="Ensembl"/>
        </authorList>
    </citation>
    <scope>IDENTIFICATION</scope>
</reference>
<evidence type="ECO:0000313" key="14">
    <source>
        <dbReference type="Proteomes" id="UP000314986"/>
    </source>
</evidence>
<keyword evidence="2" id="KW-1003">Cell membrane</keyword>
<dbReference type="Proteomes" id="UP000314986">
    <property type="component" value="Unassembled WGS sequence"/>
</dbReference>
<comment type="similarity">
    <text evidence="10">Belongs to the G-protein coupled receptor 1 family.</text>
</comment>
<dbReference type="STRING" id="7868.ENSCMIP00000024469"/>
<comment type="subcellular location">
    <subcellularLocation>
        <location evidence="1">Cell membrane</location>
        <topology evidence="1">Multi-pass membrane protein</topology>
    </subcellularLocation>
</comment>
<dbReference type="AlphaFoldDB" id="A0A4W3I3I5"/>
<dbReference type="Ensembl" id="ENSCMIT00000024876.1">
    <property type="protein sequence ID" value="ENSCMIP00000024469.1"/>
    <property type="gene ID" value="ENSCMIG00000010846.1"/>
</dbReference>
<feature type="domain" description="G-protein coupled receptors family 1 profile" evidence="12">
    <location>
        <begin position="43"/>
        <end position="298"/>
    </location>
</feature>
<name>A0A4W3I3I5_CALMI</name>
<keyword evidence="14" id="KW-1185">Reference proteome</keyword>
<dbReference type="InterPro" id="IPR005466">
    <property type="entry name" value="P2Y14_rcpt"/>
</dbReference>
<keyword evidence="6 11" id="KW-0472">Membrane</keyword>
<evidence type="ECO:0000256" key="11">
    <source>
        <dbReference type="SAM" id="Phobius"/>
    </source>
</evidence>
<evidence type="ECO:0000256" key="5">
    <source>
        <dbReference type="ARBA" id="ARBA00023040"/>
    </source>
</evidence>
<keyword evidence="4 11" id="KW-1133">Transmembrane helix</keyword>
<organism evidence="13 14">
    <name type="scientific">Callorhinchus milii</name>
    <name type="common">Ghost shark</name>
    <dbReference type="NCBI Taxonomy" id="7868"/>
    <lineage>
        <taxon>Eukaryota</taxon>
        <taxon>Metazoa</taxon>
        <taxon>Chordata</taxon>
        <taxon>Craniata</taxon>
        <taxon>Vertebrata</taxon>
        <taxon>Chondrichthyes</taxon>
        <taxon>Holocephali</taxon>
        <taxon>Chimaeriformes</taxon>
        <taxon>Callorhinchidae</taxon>
        <taxon>Callorhinchus</taxon>
    </lineage>
</organism>
<proteinExistence type="inferred from homology"/>
<dbReference type="PANTHER" id="PTHR24233">
    <property type="entry name" value="P2Y PURINOCEPTOR-RELATED G-PROTEIN COUPLED RECEPTOR"/>
    <property type="match status" value="1"/>
</dbReference>
<dbReference type="PANTHER" id="PTHR24233:SF8">
    <property type="entry name" value="G-PROTEIN COUPLED RECEPTOR 87"/>
    <property type="match status" value="1"/>
</dbReference>
<evidence type="ECO:0000256" key="3">
    <source>
        <dbReference type="ARBA" id="ARBA00022692"/>
    </source>
</evidence>
<keyword evidence="5 10" id="KW-0297">G-protein coupled receptor</keyword>
<dbReference type="GO" id="GO:0045028">
    <property type="term" value="F:G protein-coupled purinergic nucleotide receptor activity"/>
    <property type="evidence" value="ECO:0007669"/>
    <property type="project" value="InterPro"/>
</dbReference>
<keyword evidence="8" id="KW-0325">Glycoprotein</keyword>
<dbReference type="SUPFAM" id="SSF81321">
    <property type="entry name" value="Family A G protein-coupled receptor-like"/>
    <property type="match status" value="1"/>
</dbReference>
<feature type="transmembrane region" description="Helical" evidence="11">
    <location>
        <begin position="190"/>
        <end position="213"/>
    </location>
</feature>
<dbReference type="PRINTS" id="PR01157">
    <property type="entry name" value="P2YPURNOCPTR"/>
</dbReference>
<dbReference type="GO" id="GO:0005886">
    <property type="term" value="C:plasma membrane"/>
    <property type="evidence" value="ECO:0007669"/>
    <property type="project" value="UniProtKB-SubCell"/>
</dbReference>
<keyword evidence="9 10" id="KW-0807">Transducer</keyword>
<evidence type="ECO:0000256" key="2">
    <source>
        <dbReference type="ARBA" id="ARBA00022475"/>
    </source>
</evidence>
<evidence type="ECO:0000256" key="6">
    <source>
        <dbReference type="ARBA" id="ARBA00023136"/>
    </source>
</evidence>
<dbReference type="GeneTree" id="ENSGT01110000267255"/>
<feature type="transmembrane region" description="Helical" evidence="11">
    <location>
        <begin position="103"/>
        <end position="125"/>
    </location>
</feature>
<feature type="transmembrane region" description="Helical" evidence="11">
    <location>
        <begin position="63"/>
        <end position="83"/>
    </location>
</feature>
<dbReference type="InterPro" id="IPR000276">
    <property type="entry name" value="GPCR_Rhodpsn"/>
</dbReference>
<dbReference type="PROSITE" id="PS50262">
    <property type="entry name" value="G_PROTEIN_RECEP_F1_2"/>
    <property type="match status" value="1"/>
</dbReference>
<dbReference type="InParanoid" id="A0A4W3I3I5"/>